<evidence type="ECO:0000256" key="1">
    <source>
        <dbReference type="ARBA" id="ARBA00001974"/>
    </source>
</evidence>
<dbReference type="InterPro" id="IPR050703">
    <property type="entry name" value="Flavin_MAO"/>
</dbReference>
<evidence type="ECO:0000256" key="6">
    <source>
        <dbReference type="RuleBase" id="RU362067"/>
    </source>
</evidence>
<dbReference type="SUPFAM" id="SSF51905">
    <property type="entry name" value="FAD/NAD(P)-binding domain"/>
    <property type="match status" value="1"/>
</dbReference>
<evidence type="ECO:0000313" key="8">
    <source>
        <dbReference type="EMBL" id="EWZ34111.1"/>
    </source>
</evidence>
<reference evidence="8" key="2">
    <citation type="submission" date="2012-06" db="EMBL/GenBank/DDBJ databases">
        <title>Annotation of the Genome Sequence of Fusarium oxysporum Fo47.</title>
        <authorList>
            <consortium name="The Broad Institute Genomics Platform"/>
            <person name="Ma L.-J."/>
            <person name="Corby-Kistler H."/>
            <person name="Broz K."/>
            <person name="Gale L.R."/>
            <person name="Jonkers W."/>
            <person name="O'Donnell K."/>
            <person name="Ploetz R."/>
            <person name="Steinberg C."/>
            <person name="Schwartz D.C."/>
            <person name="VanEtten H."/>
            <person name="Zhou S."/>
            <person name="Young S.K."/>
            <person name="Zeng Q."/>
            <person name="Gargeya S."/>
            <person name="Fitzgerald M."/>
            <person name="Abouelleil A."/>
            <person name="Alvarado L."/>
            <person name="Chapman S.B."/>
            <person name="Gainer-Dewar J."/>
            <person name="Goldberg J."/>
            <person name="Griggs A."/>
            <person name="Gujja S."/>
            <person name="Hansen M."/>
            <person name="Howarth C."/>
            <person name="Imamovic A."/>
            <person name="Ireland A."/>
            <person name="Larimer J."/>
            <person name="McCowan C."/>
            <person name="Murphy C."/>
            <person name="Pearson M."/>
            <person name="Poon T.W."/>
            <person name="Priest M."/>
            <person name="Roberts A."/>
            <person name="Saif S."/>
            <person name="Shea T."/>
            <person name="Sykes S."/>
            <person name="Wortman J."/>
            <person name="Nusbaum C."/>
            <person name="Birren B."/>
        </authorList>
    </citation>
    <scope>NUCLEOTIDE SEQUENCE</scope>
    <source>
        <strain evidence="8">Fo47</strain>
    </source>
</reference>
<reference evidence="8" key="1">
    <citation type="submission" date="2011-06" db="EMBL/GenBank/DDBJ databases">
        <title>The Genome Sequence of Fusarium oxysporum Fo47.</title>
        <authorList>
            <consortium name="The Broad Institute Genome Sequencing Platform"/>
            <person name="Ma L.-J."/>
            <person name="Gale L.R."/>
            <person name="Schwartz D.C."/>
            <person name="Zhou S."/>
            <person name="Corby-Kistler H."/>
            <person name="Young S.K."/>
            <person name="Zeng Q."/>
            <person name="Gargeya S."/>
            <person name="Fitzgerald M."/>
            <person name="Haas B."/>
            <person name="Abouelleil A."/>
            <person name="Alvarado L."/>
            <person name="Arachchi H.M."/>
            <person name="Berlin A."/>
            <person name="Brown A."/>
            <person name="Chapman S.B."/>
            <person name="Chen Z."/>
            <person name="Dunbar C."/>
            <person name="Freedman E."/>
            <person name="Gearin G."/>
            <person name="Gellesch M."/>
            <person name="Goldberg J."/>
            <person name="Griggs A."/>
            <person name="Gujja S."/>
            <person name="Heiman D."/>
            <person name="Howarth C."/>
            <person name="Larson L."/>
            <person name="Lui A."/>
            <person name="MacDonald P.J.P."/>
            <person name="Mehta T."/>
            <person name="Montmayeur A."/>
            <person name="Murphy C."/>
            <person name="Neiman D."/>
            <person name="Pearson M."/>
            <person name="Priest M."/>
            <person name="Roberts A."/>
            <person name="Saif S."/>
            <person name="Shea T."/>
            <person name="Shenoy N."/>
            <person name="Sisk P."/>
            <person name="Stolte C."/>
            <person name="Sykes S."/>
            <person name="Wortman J."/>
            <person name="Nusbaum C."/>
            <person name="Birren B."/>
        </authorList>
    </citation>
    <scope>NUCLEOTIDE SEQUENCE [LARGE SCALE GENOMIC DNA]</scope>
    <source>
        <strain evidence="8">Fo47</strain>
    </source>
</reference>
<dbReference type="Proteomes" id="UP000030766">
    <property type="component" value="Unassembled WGS sequence"/>
</dbReference>
<comment type="similarity">
    <text evidence="2 6">Belongs to the flavin monoamine oxidase family.</text>
</comment>
<gene>
    <name evidence="8" type="ORF">FOZG_12123</name>
</gene>
<dbReference type="PANTHER" id="PTHR43563:SF1">
    <property type="entry name" value="AMINE OXIDASE [FLAVIN-CONTAINING] B"/>
    <property type="match status" value="1"/>
</dbReference>
<dbReference type="VEuPathDB" id="FungiDB:FOZG_12123"/>
<evidence type="ECO:0000259" key="7">
    <source>
        <dbReference type="Pfam" id="PF01593"/>
    </source>
</evidence>
<dbReference type="EC" id="1.4.3.-" evidence="6"/>
<proteinExistence type="inferred from homology"/>
<dbReference type="InterPro" id="IPR036188">
    <property type="entry name" value="FAD/NAD-bd_sf"/>
</dbReference>
<keyword evidence="6" id="KW-0274">FAD</keyword>
<comment type="catalytic activity">
    <reaction evidence="4">
        <text>a secondary aliphatic amine + O2 + H2O = a primary amine + an aldehyde + H2O2</text>
        <dbReference type="Rhea" id="RHEA:26414"/>
        <dbReference type="ChEBI" id="CHEBI:15377"/>
        <dbReference type="ChEBI" id="CHEBI:15379"/>
        <dbReference type="ChEBI" id="CHEBI:16240"/>
        <dbReference type="ChEBI" id="CHEBI:17478"/>
        <dbReference type="ChEBI" id="CHEBI:58855"/>
        <dbReference type="ChEBI" id="CHEBI:65296"/>
        <dbReference type="EC" id="1.4.3.4"/>
    </reaction>
</comment>
<keyword evidence="3 6" id="KW-0560">Oxidoreductase</keyword>
<dbReference type="InterPro" id="IPR002937">
    <property type="entry name" value="Amino_oxidase"/>
</dbReference>
<dbReference type="InterPro" id="IPR001613">
    <property type="entry name" value="Flavin_amine_oxidase"/>
</dbReference>
<dbReference type="PANTHER" id="PTHR43563">
    <property type="entry name" value="AMINE OXIDASE"/>
    <property type="match status" value="1"/>
</dbReference>
<evidence type="ECO:0000256" key="4">
    <source>
        <dbReference type="ARBA" id="ARBA00048448"/>
    </source>
</evidence>
<feature type="binding site" evidence="5">
    <location>
        <position position="395"/>
    </location>
    <ligand>
        <name>substrate</name>
    </ligand>
</feature>
<feature type="binding site" evidence="5">
    <location>
        <position position="289"/>
    </location>
    <ligand>
        <name>FAD</name>
        <dbReference type="ChEBI" id="CHEBI:57692"/>
    </ligand>
</feature>
<dbReference type="HOGENOM" id="CLU_004498_9_0_1"/>
<evidence type="ECO:0000256" key="2">
    <source>
        <dbReference type="ARBA" id="ARBA00005995"/>
    </source>
</evidence>
<accession>W9JQ25</accession>
<dbReference type="GO" id="GO:0097621">
    <property type="term" value="F:monoamine oxidase activity"/>
    <property type="evidence" value="ECO:0007669"/>
    <property type="project" value="UniProtKB-EC"/>
</dbReference>
<dbReference type="PRINTS" id="PR00757">
    <property type="entry name" value="AMINEOXDASEF"/>
</dbReference>
<evidence type="ECO:0000256" key="5">
    <source>
        <dbReference type="PIRSR" id="PIRSR601613-1"/>
    </source>
</evidence>
<comment type="cofactor">
    <cofactor evidence="1 6">
        <name>FAD</name>
        <dbReference type="ChEBI" id="CHEBI:57692"/>
    </cofactor>
</comment>
<keyword evidence="6" id="KW-0285">Flavoprotein</keyword>
<protein>
    <recommendedName>
        <fullName evidence="6">Amine oxidase</fullName>
        <ecNumber evidence="6">1.4.3.-</ecNumber>
    </recommendedName>
</protein>
<dbReference type="Pfam" id="PF01593">
    <property type="entry name" value="Amino_oxidase"/>
    <property type="match status" value="1"/>
</dbReference>
<evidence type="ECO:0000256" key="3">
    <source>
        <dbReference type="ARBA" id="ARBA00023002"/>
    </source>
</evidence>
<organism evidence="8">
    <name type="scientific">Fusarium oxysporum Fo47</name>
    <dbReference type="NCBI Taxonomy" id="660027"/>
    <lineage>
        <taxon>Eukaryota</taxon>
        <taxon>Fungi</taxon>
        <taxon>Dikarya</taxon>
        <taxon>Ascomycota</taxon>
        <taxon>Pezizomycotina</taxon>
        <taxon>Sordariomycetes</taxon>
        <taxon>Hypocreomycetidae</taxon>
        <taxon>Hypocreales</taxon>
        <taxon>Nectriaceae</taxon>
        <taxon>Fusarium</taxon>
        <taxon>Fusarium oxysporum species complex</taxon>
    </lineage>
</organism>
<dbReference type="Gene3D" id="3.50.50.60">
    <property type="entry name" value="FAD/NAD(P)-binding domain"/>
    <property type="match status" value="3"/>
</dbReference>
<feature type="domain" description="Amine oxidase" evidence="7">
    <location>
        <begin position="59"/>
        <end position="492"/>
    </location>
</feature>
<name>W9JQ25_FUSOX</name>
<dbReference type="AlphaFoldDB" id="W9JQ25"/>
<dbReference type="EMBL" id="JH717904">
    <property type="protein sequence ID" value="EWZ34111.1"/>
    <property type="molecule type" value="Genomic_DNA"/>
</dbReference>
<sequence length="507" mass="56786">MHFTKPTIMSQKRTANGHEYDVSGNVSNGLPCNGVITPASSFAQAASERFDVIVIGAGFAGLTAARDLTLSGYHVLVLEGRDRIGGRTWTSNVDGHLYEMGGTWIHWGQPHVYRELARYNLHQTFFATDDVTDQPHTVLVVDDGKKQYLSQEEFDKLSDHAFRTYCNVDGCEGKTVIPFPNDALYNPDARAYESLSVNDRLNQVRKSLTKTQICILKGIVEGIVGNEDFDKAGFFDVLRWWALSGYSTRGITEFTELYKVREGQTNFAMNLFEEAMQSQRLSYVFNAAVESVSDKNDAVVATLKNGQQFQGRRLISTLPLNILPDIKFDPRLSSIKDEAARIGQIHNGAKIHFKINGLENRPLAAICYPKNRFVSSLGDGRTETEGSGSRHMVVFGRNDASLSVEDDAKSFYAEAREAFPDLPIEKVLWHDWSRDEYAKGGWCMYRPDFAFRYQEALRKRAGNVLFASADWALGWRGFIDGAIEEGTRVAFEVKGEMAPSTFTKANL</sequence>